<dbReference type="PRINTS" id="PR01217">
    <property type="entry name" value="PRICHEXTENSN"/>
</dbReference>
<feature type="chain" id="PRO_5045332954" evidence="2">
    <location>
        <begin position="25"/>
        <end position="185"/>
    </location>
</feature>
<keyword evidence="5" id="KW-1185">Reference proteome</keyword>
<accession>A0ABU5XG12</accession>
<dbReference type="Pfam" id="PF05305">
    <property type="entry name" value="DUF732"/>
    <property type="match status" value="1"/>
</dbReference>
<sequence>MMWRLAAMTLIPGTLIFAVAPAQADDKSYLSYLDSHGFKYQNNPGLVTPSGAVQFGQIICQNLRRGRPARDRFDKKIADGIPKVVVDAAQNEMCPETLASTAPTNVPSPTPPTPPPGPELPPPPPPFPPAPEFPPPPPPFPPGPELPPPPPFPPAPEFPPPPPAPELPPPPAPPAQPQPGTATQP</sequence>
<evidence type="ECO:0000256" key="2">
    <source>
        <dbReference type="SAM" id="SignalP"/>
    </source>
</evidence>
<dbReference type="EMBL" id="JAYJJR010000004">
    <property type="protein sequence ID" value="MEB3021220.1"/>
    <property type="molecule type" value="Genomic_DNA"/>
</dbReference>
<reference evidence="4 5" key="1">
    <citation type="submission" date="2023-12" db="EMBL/GenBank/DDBJ databases">
        <title>Description of new species of Mycobacterium terrae complex isolated from sewage at the Sao Paulo Zoological Park Foundation in Brazil.</title>
        <authorList>
            <person name="Romagnoli C.L."/>
            <person name="Conceicao E.C."/>
            <person name="Machado E."/>
            <person name="Barreto L.B.P.F."/>
            <person name="Sharma A."/>
            <person name="Silva N.M."/>
            <person name="Marques L.E."/>
            <person name="Juliana M.A."/>
            <person name="Lourenco M.C.S."/>
            <person name="Digiampietri L.A."/>
            <person name="Suffys P.N."/>
            <person name="Viana-Niero C."/>
        </authorList>
    </citation>
    <scope>NUCLEOTIDE SEQUENCE [LARGE SCALE GENOMIC DNA]</scope>
    <source>
        <strain evidence="4 5">MYC098</strain>
    </source>
</reference>
<evidence type="ECO:0000313" key="5">
    <source>
        <dbReference type="Proteomes" id="UP001299596"/>
    </source>
</evidence>
<evidence type="ECO:0000313" key="4">
    <source>
        <dbReference type="EMBL" id="MEB3021220.1"/>
    </source>
</evidence>
<name>A0ABU5XG12_9MYCO</name>
<organism evidence="4 5">
    <name type="scientific">[Mycobacterium] crassicus</name>
    <dbReference type="NCBI Taxonomy" id="2872309"/>
    <lineage>
        <taxon>Bacteria</taxon>
        <taxon>Bacillati</taxon>
        <taxon>Actinomycetota</taxon>
        <taxon>Actinomycetes</taxon>
        <taxon>Mycobacteriales</taxon>
        <taxon>Mycobacteriaceae</taxon>
        <taxon>Mycolicibacter</taxon>
    </lineage>
</organism>
<protein>
    <submittedName>
        <fullName evidence="4">DUF732 domain-containing protein</fullName>
    </submittedName>
</protein>
<proteinExistence type="predicted"/>
<feature type="region of interest" description="Disordered" evidence="1">
    <location>
        <begin position="93"/>
        <end position="185"/>
    </location>
</feature>
<dbReference type="RefSeq" id="WP_225406589.1">
    <property type="nucleotide sequence ID" value="NZ_JAYJJR010000004.1"/>
</dbReference>
<comment type="caution">
    <text evidence="4">The sequence shown here is derived from an EMBL/GenBank/DDBJ whole genome shotgun (WGS) entry which is preliminary data.</text>
</comment>
<keyword evidence="2" id="KW-0732">Signal</keyword>
<feature type="signal peptide" evidence="2">
    <location>
        <begin position="1"/>
        <end position="24"/>
    </location>
</feature>
<dbReference type="Proteomes" id="UP001299596">
    <property type="component" value="Unassembled WGS sequence"/>
</dbReference>
<feature type="domain" description="DUF732" evidence="3">
    <location>
        <begin position="25"/>
        <end position="96"/>
    </location>
</feature>
<feature type="compositionally biased region" description="Pro residues" evidence="1">
    <location>
        <begin position="106"/>
        <end position="177"/>
    </location>
</feature>
<gene>
    <name evidence="4" type="ORF">K6T79_09190</name>
</gene>
<evidence type="ECO:0000259" key="3">
    <source>
        <dbReference type="Pfam" id="PF05305"/>
    </source>
</evidence>
<dbReference type="InterPro" id="IPR007969">
    <property type="entry name" value="DUF732"/>
</dbReference>
<evidence type="ECO:0000256" key="1">
    <source>
        <dbReference type="SAM" id="MobiDB-lite"/>
    </source>
</evidence>